<protein>
    <submittedName>
        <fullName evidence="2">Uncharacterized protein</fullName>
    </submittedName>
</protein>
<dbReference type="RefSeq" id="WP_179773949.1">
    <property type="nucleotide sequence ID" value="NZ_JACCFK010000001.1"/>
</dbReference>
<reference evidence="2 3" key="1">
    <citation type="submission" date="2020-07" db="EMBL/GenBank/DDBJ databases">
        <title>Sequencing the genomes of 1000 actinobacteria strains.</title>
        <authorList>
            <person name="Klenk H.-P."/>
        </authorList>
    </citation>
    <scope>NUCLEOTIDE SEQUENCE [LARGE SCALE GENOMIC DNA]</scope>
    <source>
        <strain evidence="2 3">DSM 104006</strain>
    </source>
</reference>
<feature type="transmembrane region" description="Helical" evidence="1">
    <location>
        <begin position="51"/>
        <end position="75"/>
    </location>
</feature>
<keyword evidence="1" id="KW-1133">Transmembrane helix</keyword>
<evidence type="ECO:0000313" key="2">
    <source>
        <dbReference type="EMBL" id="NYI89860.1"/>
    </source>
</evidence>
<accession>A0A853B4D7</accession>
<keyword evidence="1" id="KW-0472">Membrane</keyword>
<organism evidence="2 3">
    <name type="scientific">Amycolatopsis endophytica</name>
    <dbReference type="NCBI Taxonomy" id="860233"/>
    <lineage>
        <taxon>Bacteria</taxon>
        <taxon>Bacillati</taxon>
        <taxon>Actinomycetota</taxon>
        <taxon>Actinomycetes</taxon>
        <taxon>Pseudonocardiales</taxon>
        <taxon>Pseudonocardiaceae</taxon>
        <taxon>Amycolatopsis</taxon>
    </lineage>
</organism>
<dbReference type="Proteomes" id="UP000549616">
    <property type="component" value="Unassembled WGS sequence"/>
</dbReference>
<evidence type="ECO:0000313" key="3">
    <source>
        <dbReference type="Proteomes" id="UP000549616"/>
    </source>
</evidence>
<dbReference type="EMBL" id="JACCFK010000001">
    <property type="protein sequence ID" value="NYI89860.1"/>
    <property type="molecule type" value="Genomic_DNA"/>
</dbReference>
<gene>
    <name evidence="2" type="ORF">HNR02_003183</name>
</gene>
<name>A0A853B4D7_9PSEU</name>
<proteinExistence type="predicted"/>
<dbReference type="AlphaFoldDB" id="A0A853B4D7"/>
<evidence type="ECO:0000256" key="1">
    <source>
        <dbReference type="SAM" id="Phobius"/>
    </source>
</evidence>
<keyword evidence="3" id="KW-1185">Reference proteome</keyword>
<keyword evidence="1" id="KW-0812">Transmembrane</keyword>
<feature type="transmembrane region" description="Helical" evidence="1">
    <location>
        <begin position="7"/>
        <end position="31"/>
    </location>
</feature>
<comment type="caution">
    <text evidence="2">The sequence shown here is derived from an EMBL/GenBank/DDBJ whole genome shotgun (WGS) entry which is preliminary data.</text>
</comment>
<sequence length="85" mass="9032">MRRRDLLVMAVVAAVAVAVVAAGVALVWLTLDGTIRLSARYGDGERPNSPAEAVFLVAVGVGMVVCVLVPLGRILTRRLRPGPRR</sequence>